<evidence type="ECO:0000313" key="3">
    <source>
        <dbReference type="EMBL" id="CAL5010211.1"/>
    </source>
</evidence>
<feature type="compositionally biased region" description="Low complexity" evidence="1">
    <location>
        <begin position="113"/>
        <end position="124"/>
    </location>
</feature>
<protein>
    <submittedName>
        <fullName evidence="3">Uncharacterized protein</fullName>
    </submittedName>
</protein>
<feature type="region of interest" description="Disordered" evidence="1">
    <location>
        <begin position="82"/>
        <end position="179"/>
    </location>
</feature>
<keyword evidence="4" id="KW-1185">Reference proteome</keyword>
<reference evidence="3" key="1">
    <citation type="submission" date="2024-10" db="EMBL/GenBank/DDBJ databases">
        <authorList>
            <person name="Ryan C."/>
        </authorList>
    </citation>
    <scope>NUCLEOTIDE SEQUENCE [LARGE SCALE GENOMIC DNA]</scope>
</reference>
<feature type="compositionally biased region" description="Basic and acidic residues" evidence="1">
    <location>
        <begin position="147"/>
        <end position="159"/>
    </location>
</feature>
<evidence type="ECO:0000313" key="4">
    <source>
        <dbReference type="Proteomes" id="UP001497457"/>
    </source>
</evidence>
<proteinExistence type="predicted"/>
<dbReference type="EMBL" id="OZ075138">
    <property type="protein sequence ID" value="CAL5010211.1"/>
    <property type="molecule type" value="Genomic_DNA"/>
</dbReference>
<gene>
    <name evidence="3" type="ORF">URODEC1_LOCUS69892</name>
</gene>
<keyword evidence="2" id="KW-0732">Signal</keyword>
<name>A0ABC9BZA2_9POAL</name>
<feature type="signal peptide" evidence="2">
    <location>
        <begin position="1"/>
        <end position="20"/>
    </location>
</feature>
<accession>A0ABC9BZA2</accession>
<organism evidence="3 4">
    <name type="scientific">Urochloa decumbens</name>
    <dbReference type="NCBI Taxonomy" id="240449"/>
    <lineage>
        <taxon>Eukaryota</taxon>
        <taxon>Viridiplantae</taxon>
        <taxon>Streptophyta</taxon>
        <taxon>Embryophyta</taxon>
        <taxon>Tracheophyta</taxon>
        <taxon>Spermatophyta</taxon>
        <taxon>Magnoliopsida</taxon>
        <taxon>Liliopsida</taxon>
        <taxon>Poales</taxon>
        <taxon>Poaceae</taxon>
        <taxon>PACMAD clade</taxon>
        <taxon>Panicoideae</taxon>
        <taxon>Panicodae</taxon>
        <taxon>Paniceae</taxon>
        <taxon>Melinidinae</taxon>
        <taxon>Urochloa</taxon>
    </lineage>
</organism>
<feature type="chain" id="PRO_5044773533" evidence="2">
    <location>
        <begin position="21"/>
        <end position="179"/>
    </location>
</feature>
<dbReference type="Proteomes" id="UP001497457">
    <property type="component" value="Chromosome 28b"/>
</dbReference>
<sequence length="179" mass="18557">MRLAYLLLFLLHLFAASTCGATSRNQHLFLHGAAADVSATSPAIHGHRHTAKVLIDFARCNLCMQDLSYYHVHYHPAMMLTRRGGPPPRPSPSVEMSGGGGGVEGAPPPPSLPGVEASGVVAGGAPPPPEKESGAAVEPSPSPSPPREVDDGGGEHEENATDDVGVDYAGPKTHPPSHN</sequence>
<evidence type="ECO:0000256" key="2">
    <source>
        <dbReference type="SAM" id="SignalP"/>
    </source>
</evidence>
<evidence type="ECO:0000256" key="1">
    <source>
        <dbReference type="SAM" id="MobiDB-lite"/>
    </source>
</evidence>
<dbReference type="AlphaFoldDB" id="A0ABC9BZA2"/>